<dbReference type="Proteomes" id="UP000799324">
    <property type="component" value="Unassembled WGS sequence"/>
</dbReference>
<protein>
    <submittedName>
        <fullName evidence="7">FAD-binding domain-containing protein</fullName>
    </submittedName>
</protein>
<dbReference type="GO" id="GO:0071949">
    <property type="term" value="F:FAD binding"/>
    <property type="evidence" value="ECO:0007669"/>
    <property type="project" value="InterPro"/>
</dbReference>
<comment type="similarity">
    <text evidence="1">Belongs to the oxygen-dependent FAD-linked oxidoreductase family.</text>
</comment>
<feature type="chain" id="PRO_5025552477" evidence="5">
    <location>
        <begin position="20"/>
        <end position="470"/>
    </location>
</feature>
<evidence type="ECO:0000256" key="1">
    <source>
        <dbReference type="ARBA" id="ARBA00005466"/>
    </source>
</evidence>
<evidence type="ECO:0000256" key="4">
    <source>
        <dbReference type="ARBA" id="ARBA00023002"/>
    </source>
</evidence>
<dbReference type="InterPro" id="IPR050416">
    <property type="entry name" value="FAD-linked_Oxidoreductase"/>
</dbReference>
<keyword evidence="2" id="KW-0285">Flavoprotein</keyword>
<dbReference type="PANTHER" id="PTHR42973">
    <property type="entry name" value="BINDING OXIDOREDUCTASE, PUTATIVE (AFU_ORTHOLOGUE AFUA_1G17690)-RELATED"/>
    <property type="match status" value="1"/>
</dbReference>
<feature type="signal peptide" evidence="5">
    <location>
        <begin position="1"/>
        <end position="19"/>
    </location>
</feature>
<evidence type="ECO:0000313" key="8">
    <source>
        <dbReference type="Proteomes" id="UP000799324"/>
    </source>
</evidence>
<dbReference type="InterPro" id="IPR006094">
    <property type="entry name" value="Oxid_FAD_bind_N"/>
</dbReference>
<gene>
    <name evidence="7" type="ORF">K491DRAFT_200214</name>
</gene>
<keyword evidence="4" id="KW-0560">Oxidoreductase</keyword>
<dbReference type="AlphaFoldDB" id="A0A6A6STE2"/>
<evidence type="ECO:0000313" key="7">
    <source>
        <dbReference type="EMBL" id="KAF2649454.1"/>
    </source>
</evidence>
<evidence type="ECO:0000256" key="5">
    <source>
        <dbReference type="SAM" id="SignalP"/>
    </source>
</evidence>
<name>A0A6A6STE2_9PLEO</name>
<organism evidence="7 8">
    <name type="scientific">Lophiostoma macrostomum CBS 122681</name>
    <dbReference type="NCBI Taxonomy" id="1314788"/>
    <lineage>
        <taxon>Eukaryota</taxon>
        <taxon>Fungi</taxon>
        <taxon>Dikarya</taxon>
        <taxon>Ascomycota</taxon>
        <taxon>Pezizomycotina</taxon>
        <taxon>Dothideomycetes</taxon>
        <taxon>Pleosporomycetidae</taxon>
        <taxon>Pleosporales</taxon>
        <taxon>Lophiostomataceae</taxon>
        <taxon>Lophiostoma</taxon>
    </lineage>
</organism>
<dbReference type="GO" id="GO:0016491">
    <property type="term" value="F:oxidoreductase activity"/>
    <property type="evidence" value="ECO:0007669"/>
    <property type="project" value="UniProtKB-KW"/>
</dbReference>
<feature type="domain" description="FAD-binding PCMH-type" evidence="6">
    <location>
        <begin position="39"/>
        <end position="210"/>
    </location>
</feature>
<keyword evidence="3" id="KW-0274">FAD</keyword>
<dbReference type="PROSITE" id="PS51387">
    <property type="entry name" value="FAD_PCMH"/>
    <property type="match status" value="1"/>
</dbReference>
<evidence type="ECO:0000256" key="3">
    <source>
        <dbReference type="ARBA" id="ARBA00022827"/>
    </source>
</evidence>
<dbReference type="InterPro" id="IPR016166">
    <property type="entry name" value="FAD-bd_PCMH"/>
</dbReference>
<sequence>MAALSCCALLAQTLGSNLAFPNTTAYETTVSSYWSLQEVSLHPSCVLRPSSTNDLSTAVPILTSNKCTFAIKSHGHAPAAGFANINDGVTIDLTSLKTVSLSADKSVAHVDPGLSWFEVYSYLDKFNVTVAGGRNGAVGVGGLTLGGGISYIGPRVGWTSDTVLNFEVVLGSGEIANANATHHADLFRALKGGSNNFGIVSSISFRTYAQGEILAGNIISPFSQLPAVADAFAKLANATPYDPYAELVTSVAWTAAAGWGNFTHIAAYTKPETKPAALQPLLDVANSTNTLHITPISTWSNESANPLTERLFYTGTYGVSAVLLQDIVHRWDAILNSTAPIPGLIAWGFTFEPLPTVFTAHYKDNGGNPLGVTDEQGNMMVLLLSPVWNNTASDTLVVERAESLLAAADQAAKELGLLKRFRYLNYAAPGQEPLRSYGKKNFAALTEVSRKYDPNGVFQKLVPGGFKLWD</sequence>
<keyword evidence="8" id="KW-1185">Reference proteome</keyword>
<keyword evidence="5" id="KW-0732">Signal</keyword>
<dbReference type="Gene3D" id="3.30.465.10">
    <property type="match status" value="1"/>
</dbReference>
<accession>A0A6A6STE2</accession>
<reference evidence="7" key="1">
    <citation type="journal article" date="2020" name="Stud. Mycol.">
        <title>101 Dothideomycetes genomes: a test case for predicting lifestyles and emergence of pathogens.</title>
        <authorList>
            <person name="Haridas S."/>
            <person name="Albert R."/>
            <person name="Binder M."/>
            <person name="Bloem J."/>
            <person name="Labutti K."/>
            <person name="Salamov A."/>
            <person name="Andreopoulos B."/>
            <person name="Baker S."/>
            <person name="Barry K."/>
            <person name="Bills G."/>
            <person name="Bluhm B."/>
            <person name="Cannon C."/>
            <person name="Castanera R."/>
            <person name="Culley D."/>
            <person name="Daum C."/>
            <person name="Ezra D."/>
            <person name="Gonzalez J."/>
            <person name="Henrissat B."/>
            <person name="Kuo A."/>
            <person name="Liang C."/>
            <person name="Lipzen A."/>
            <person name="Lutzoni F."/>
            <person name="Magnuson J."/>
            <person name="Mondo S."/>
            <person name="Nolan M."/>
            <person name="Ohm R."/>
            <person name="Pangilinan J."/>
            <person name="Park H.-J."/>
            <person name="Ramirez L."/>
            <person name="Alfaro M."/>
            <person name="Sun H."/>
            <person name="Tritt A."/>
            <person name="Yoshinaga Y."/>
            <person name="Zwiers L.-H."/>
            <person name="Turgeon B."/>
            <person name="Goodwin S."/>
            <person name="Spatafora J."/>
            <person name="Crous P."/>
            <person name="Grigoriev I."/>
        </authorList>
    </citation>
    <scope>NUCLEOTIDE SEQUENCE</scope>
    <source>
        <strain evidence="7">CBS 122681</strain>
    </source>
</reference>
<proteinExistence type="inferred from homology"/>
<dbReference type="PANTHER" id="PTHR42973:SF22">
    <property type="entry name" value="FAD-BINDING PCMH-TYPE DOMAIN-CONTAINING PROTEIN-RELATED"/>
    <property type="match status" value="1"/>
</dbReference>
<dbReference type="InterPro" id="IPR016169">
    <property type="entry name" value="FAD-bd_PCMH_sub2"/>
</dbReference>
<dbReference type="EMBL" id="MU004491">
    <property type="protein sequence ID" value="KAF2649454.1"/>
    <property type="molecule type" value="Genomic_DNA"/>
</dbReference>
<dbReference type="Pfam" id="PF01565">
    <property type="entry name" value="FAD_binding_4"/>
    <property type="match status" value="1"/>
</dbReference>
<dbReference type="InterPro" id="IPR036318">
    <property type="entry name" value="FAD-bd_PCMH-like_sf"/>
</dbReference>
<evidence type="ECO:0000259" key="6">
    <source>
        <dbReference type="PROSITE" id="PS51387"/>
    </source>
</evidence>
<evidence type="ECO:0000256" key="2">
    <source>
        <dbReference type="ARBA" id="ARBA00022630"/>
    </source>
</evidence>
<dbReference type="OrthoDB" id="2151789at2759"/>
<dbReference type="SUPFAM" id="SSF56176">
    <property type="entry name" value="FAD-binding/transporter-associated domain-like"/>
    <property type="match status" value="1"/>
</dbReference>